<organism evidence="2 3">
    <name type="scientific">Ricinus communis</name>
    <name type="common">Castor bean</name>
    <dbReference type="NCBI Taxonomy" id="3988"/>
    <lineage>
        <taxon>Eukaryota</taxon>
        <taxon>Viridiplantae</taxon>
        <taxon>Streptophyta</taxon>
        <taxon>Embryophyta</taxon>
        <taxon>Tracheophyta</taxon>
        <taxon>Spermatophyta</taxon>
        <taxon>Magnoliopsida</taxon>
        <taxon>eudicotyledons</taxon>
        <taxon>Gunneridae</taxon>
        <taxon>Pentapetalae</taxon>
        <taxon>rosids</taxon>
        <taxon>fabids</taxon>
        <taxon>Malpighiales</taxon>
        <taxon>Euphorbiaceae</taxon>
        <taxon>Acalyphoideae</taxon>
        <taxon>Acalypheae</taxon>
        <taxon>Ricinus</taxon>
    </lineage>
</organism>
<feature type="region of interest" description="Disordered" evidence="1">
    <location>
        <begin position="39"/>
        <end position="59"/>
    </location>
</feature>
<gene>
    <name evidence="2" type="ORF">RCOM_0937390</name>
</gene>
<dbReference type="InParanoid" id="B9RZB1"/>
<proteinExistence type="predicted"/>
<keyword evidence="3" id="KW-1185">Reference proteome</keyword>
<protein>
    <submittedName>
        <fullName evidence="2">Uncharacterized protein</fullName>
    </submittedName>
</protein>
<dbReference type="EMBL" id="EQ973834">
    <property type="protein sequence ID" value="EEF43291.1"/>
    <property type="molecule type" value="Genomic_DNA"/>
</dbReference>
<dbReference type="AlphaFoldDB" id="B9RZB1"/>
<evidence type="ECO:0000256" key="1">
    <source>
        <dbReference type="SAM" id="MobiDB-lite"/>
    </source>
</evidence>
<evidence type="ECO:0000313" key="3">
    <source>
        <dbReference type="Proteomes" id="UP000008311"/>
    </source>
</evidence>
<dbReference type="Proteomes" id="UP000008311">
    <property type="component" value="Unassembled WGS sequence"/>
</dbReference>
<evidence type="ECO:0000313" key="2">
    <source>
        <dbReference type="EMBL" id="EEF43291.1"/>
    </source>
</evidence>
<sequence length="59" mass="6715">MGVKNWLGFAVEMGFGKLDVEQQRERELGFWWGRIMGEGGGRKGKKKRMGIWVNGGDEN</sequence>
<reference evidence="3" key="1">
    <citation type="journal article" date="2010" name="Nat. Biotechnol.">
        <title>Draft genome sequence of the oilseed species Ricinus communis.</title>
        <authorList>
            <person name="Chan A.P."/>
            <person name="Crabtree J."/>
            <person name="Zhao Q."/>
            <person name="Lorenzi H."/>
            <person name="Orvis J."/>
            <person name="Puiu D."/>
            <person name="Melake-Berhan A."/>
            <person name="Jones K.M."/>
            <person name="Redman J."/>
            <person name="Chen G."/>
            <person name="Cahoon E.B."/>
            <person name="Gedil M."/>
            <person name="Stanke M."/>
            <person name="Haas B.J."/>
            <person name="Wortman J.R."/>
            <person name="Fraser-Liggett C.M."/>
            <person name="Ravel J."/>
            <person name="Rabinowicz P.D."/>
        </authorList>
    </citation>
    <scope>NUCLEOTIDE SEQUENCE [LARGE SCALE GENOMIC DNA]</scope>
    <source>
        <strain evidence="3">cv. Hale</strain>
    </source>
</reference>
<name>B9RZB1_RICCO</name>
<accession>B9RZB1</accession>